<evidence type="ECO:0000313" key="3">
    <source>
        <dbReference type="Proteomes" id="UP001632038"/>
    </source>
</evidence>
<sequence>MASRRRGNRRGSEIGQKREAAEPPTAAIAQNGAILGGAQTLDRVVKKEMKSESVNGLFIGDECVNGLSIGVESGSLIDPSGPLPTTGLSVRLGPSDMMDIHDGDSLDGLDFLNNEADDETT</sequence>
<proteinExistence type="predicted"/>
<dbReference type="Proteomes" id="UP001632038">
    <property type="component" value="Unassembled WGS sequence"/>
</dbReference>
<gene>
    <name evidence="2" type="ORF">CASFOL_024057</name>
</gene>
<dbReference type="AlphaFoldDB" id="A0ABD3CM76"/>
<keyword evidence="3" id="KW-1185">Reference proteome</keyword>
<feature type="compositionally biased region" description="Basic and acidic residues" evidence="1">
    <location>
        <begin position="10"/>
        <end position="21"/>
    </location>
</feature>
<feature type="region of interest" description="Disordered" evidence="1">
    <location>
        <begin position="1"/>
        <end position="28"/>
    </location>
</feature>
<dbReference type="EMBL" id="JAVIJP010000032">
    <property type="protein sequence ID" value="KAL3631073.1"/>
    <property type="molecule type" value="Genomic_DNA"/>
</dbReference>
<accession>A0ABD3CM76</accession>
<evidence type="ECO:0000256" key="1">
    <source>
        <dbReference type="SAM" id="MobiDB-lite"/>
    </source>
</evidence>
<evidence type="ECO:0000313" key="2">
    <source>
        <dbReference type="EMBL" id="KAL3631073.1"/>
    </source>
</evidence>
<feature type="region of interest" description="Disordered" evidence="1">
    <location>
        <begin position="75"/>
        <end position="101"/>
    </location>
</feature>
<name>A0ABD3CM76_9LAMI</name>
<comment type="caution">
    <text evidence="2">The sequence shown here is derived from an EMBL/GenBank/DDBJ whole genome shotgun (WGS) entry which is preliminary data.</text>
</comment>
<organism evidence="2 3">
    <name type="scientific">Castilleja foliolosa</name>
    <dbReference type="NCBI Taxonomy" id="1961234"/>
    <lineage>
        <taxon>Eukaryota</taxon>
        <taxon>Viridiplantae</taxon>
        <taxon>Streptophyta</taxon>
        <taxon>Embryophyta</taxon>
        <taxon>Tracheophyta</taxon>
        <taxon>Spermatophyta</taxon>
        <taxon>Magnoliopsida</taxon>
        <taxon>eudicotyledons</taxon>
        <taxon>Gunneridae</taxon>
        <taxon>Pentapetalae</taxon>
        <taxon>asterids</taxon>
        <taxon>lamiids</taxon>
        <taxon>Lamiales</taxon>
        <taxon>Orobanchaceae</taxon>
        <taxon>Pedicularideae</taxon>
        <taxon>Castillejinae</taxon>
        <taxon>Castilleja</taxon>
    </lineage>
</organism>
<protein>
    <submittedName>
        <fullName evidence="2">Uncharacterized protein</fullName>
    </submittedName>
</protein>
<reference evidence="3" key="1">
    <citation type="journal article" date="2024" name="IScience">
        <title>Strigolactones Initiate the Formation of Haustorium-like Structures in Castilleja.</title>
        <authorList>
            <person name="Buerger M."/>
            <person name="Peterson D."/>
            <person name="Chory J."/>
        </authorList>
    </citation>
    <scope>NUCLEOTIDE SEQUENCE [LARGE SCALE GENOMIC DNA]</scope>
</reference>